<keyword evidence="1" id="KW-0732">Signal</keyword>
<reference evidence="2 3" key="1">
    <citation type="journal article" date="2023" name="Life. Sci Alliance">
        <title>Evolutionary insights into 3D genome organization and epigenetic landscape of Vigna mungo.</title>
        <authorList>
            <person name="Junaid A."/>
            <person name="Singh B."/>
            <person name="Bhatia S."/>
        </authorList>
    </citation>
    <scope>NUCLEOTIDE SEQUENCE [LARGE SCALE GENOMIC DNA]</scope>
    <source>
        <strain evidence="2">Urdbean</strain>
    </source>
</reference>
<accession>A0AAQ3NAX2</accession>
<feature type="signal peptide" evidence="1">
    <location>
        <begin position="1"/>
        <end position="16"/>
    </location>
</feature>
<organism evidence="2 3">
    <name type="scientific">Vigna mungo</name>
    <name type="common">Black gram</name>
    <name type="synonym">Phaseolus mungo</name>
    <dbReference type="NCBI Taxonomy" id="3915"/>
    <lineage>
        <taxon>Eukaryota</taxon>
        <taxon>Viridiplantae</taxon>
        <taxon>Streptophyta</taxon>
        <taxon>Embryophyta</taxon>
        <taxon>Tracheophyta</taxon>
        <taxon>Spermatophyta</taxon>
        <taxon>Magnoliopsida</taxon>
        <taxon>eudicotyledons</taxon>
        <taxon>Gunneridae</taxon>
        <taxon>Pentapetalae</taxon>
        <taxon>rosids</taxon>
        <taxon>fabids</taxon>
        <taxon>Fabales</taxon>
        <taxon>Fabaceae</taxon>
        <taxon>Papilionoideae</taxon>
        <taxon>50 kb inversion clade</taxon>
        <taxon>NPAAA clade</taxon>
        <taxon>indigoferoid/millettioid clade</taxon>
        <taxon>Phaseoleae</taxon>
        <taxon>Vigna</taxon>
    </lineage>
</organism>
<name>A0AAQ3NAX2_VIGMU</name>
<dbReference type="GO" id="GO:0005737">
    <property type="term" value="C:cytoplasm"/>
    <property type="evidence" value="ECO:0007669"/>
    <property type="project" value="TreeGrafter"/>
</dbReference>
<feature type="chain" id="PRO_5043028084" evidence="1">
    <location>
        <begin position="17"/>
        <end position="157"/>
    </location>
</feature>
<dbReference type="Proteomes" id="UP001374535">
    <property type="component" value="Chromosome 6"/>
</dbReference>
<gene>
    <name evidence="2" type="ORF">V8G54_020006</name>
</gene>
<keyword evidence="3" id="KW-1185">Reference proteome</keyword>
<evidence type="ECO:0000256" key="1">
    <source>
        <dbReference type="SAM" id="SignalP"/>
    </source>
</evidence>
<proteinExistence type="predicted"/>
<dbReference type="PANTHER" id="PTHR23120">
    <property type="entry name" value="MAESTRO-RELATED HEAT DOMAIN-CONTAINING"/>
    <property type="match status" value="1"/>
</dbReference>
<dbReference type="EMBL" id="CP144695">
    <property type="protein sequence ID" value="WVZ06660.1"/>
    <property type="molecule type" value="Genomic_DNA"/>
</dbReference>
<protein>
    <submittedName>
        <fullName evidence="2">Uncharacterized protein</fullName>
    </submittedName>
</protein>
<evidence type="ECO:0000313" key="2">
    <source>
        <dbReference type="EMBL" id="WVZ06660.1"/>
    </source>
</evidence>
<dbReference type="PANTHER" id="PTHR23120:SF0">
    <property type="entry name" value="MAESTRO HEAT-LIKE REPEAT FAMILY MEMBER 1"/>
    <property type="match status" value="1"/>
</dbReference>
<sequence length="157" mass="17415">MVLSVLFLEHVISVLSQIPILKADVDRVEDSPVDSHTEDGKLQAAIFALTAFFRAVEQNYASVLSELTLQLGSCHGLTYSGQHEPLRNLLTAFQAFCECVGDLEMGKILARDGELSENERWISLIGDIAGCISIKRPKEKYQREAAAAALSEFVRYR</sequence>
<evidence type="ECO:0000313" key="3">
    <source>
        <dbReference type="Proteomes" id="UP001374535"/>
    </source>
</evidence>
<dbReference type="AlphaFoldDB" id="A0AAQ3NAX2"/>
<dbReference type="InterPro" id="IPR045206">
    <property type="entry name" value="Maestro_heat-like_prot"/>
</dbReference>